<name>A0A1L9UYE2_ASPBC</name>
<keyword evidence="3" id="KW-1185">Reference proteome</keyword>
<feature type="compositionally biased region" description="Low complexity" evidence="1">
    <location>
        <begin position="111"/>
        <end position="131"/>
    </location>
</feature>
<dbReference type="Proteomes" id="UP000184499">
    <property type="component" value="Unassembled WGS sequence"/>
</dbReference>
<sequence length="173" mass="19676">MKERKLTDSLMNFLAVELTLREASGHQAKQDIHSAADHVLRESSQRGWSHHRPSQPSDQVRPLLVGHVPAWRPMIRRAARGIDPRRDSPRVRQYQGILVNEGCDRARLGNSRRASQASQSSHGSGSGTTRRVYTLPASRTKWPCWAWARRWLGIARPATLLHCQSLKESGIYW</sequence>
<evidence type="ECO:0000256" key="1">
    <source>
        <dbReference type="SAM" id="MobiDB-lite"/>
    </source>
</evidence>
<dbReference type="GeneID" id="93577107"/>
<proteinExistence type="predicted"/>
<dbReference type="RefSeq" id="XP_067483933.1">
    <property type="nucleotide sequence ID" value="XM_067624619.1"/>
</dbReference>
<feature type="region of interest" description="Disordered" evidence="1">
    <location>
        <begin position="109"/>
        <end position="132"/>
    </location>
</feature>
<organism evidence="2 3">
    <name type="scientific">Aspergillus brasiliensis (strain CBS 101740 / IMI 381727 / IBT 21946)</name>
    <dbReference type="NCBI Taxonomy" id="767769"/>
    <lineage>
        <taxon>Eukaryota</taxon>
        <taxon>Fungi</taxon>
        <taxon>Dikarya</taxon>
        <taxon>Ascomycota</taxon>
        <taxon>Pezizomycotina</taxon>
        <taxon>Eurotiomycetes</taxon>
        <taxon>Eurotiomycetidae</taxon>
        <taxon>Eurotiales</taxon>
        <taxon>Aspergillaceae</taxon>
        <taxon>Aspergillus</taxon>
        <taxon>Aspergillus subgen. Circumdati</taxon>
    </lineage>
</organism>
<dbReference type="AlphaFoldDB" id="A0A1L9UYE2"/>
<evidence type="ECO:0000313" key="2">
    <source>
        <dbReference type="EMBL" id="OJJ76686.1"/>
    </source>
</evidence>
<protein>
    <submittedName>
        <fullName evidence="2">Uncharacterized protein</fullName>
    </submittedName>
</protein>
<reference evidence="3" key="1">
    <citation type="journal article" date="2017" name="Genome Biol.">
        <title>Comparative genomics reveals high biological diversity and specific adaptations in the industrially and medically important fungal genus Aspergillus.</title>
        <authorList>
            <person name="de Vries R.P."/>
            <person name="Riley R."/>
            <person name="Wiebenga A."/>
            <person name="Aguilar-Osorio G."/>
            <person name="Amillis S."/>
            <person name="Uchima C.A."/>
            <person name="Anderluh G."/>
            <person name="Asadollahi M."/>
            <person name="Askin M."/>
            <person name="Barry K."/>
            <person name="Battaglia E."/>
            <person name="Bayram O."/>
            <person name="Benocci T."/>
            <person name="Braus-Stromeyer S.A."/>
            <person name="Caldana C."/>
            <person name="Canovas D."/>
            <person name="Cerqueira G.C."/>
            <person name="Chen F."/>
            <person name="Chen W."/>
            <person name="Choi C."/>
            <person name="Clum A."/>
            <person name="Dos Santos R.A."/>
            <person name="Damasio A.R."/>
            <person name="Diallinas G."/>
            <person name="Emri T."/>
            <person name="Fekete E."/>
            <person name="Flipphi M."/>
            <person name="Freyberg S."/>
            <person name="Gallo A."/>
            <person name="Gournas C."/>
            <person name="Habgood R."/>
            <person name="Hainaut M."/>
            <person name="Harispe M.L."/>
            <person name="Henrissat B."/>
            <person name="Hilden K.S."/>
            <person name="Hope R."/>
            <person name="Hossain A."/>
            <person name="Karabika E."/>
            <person name="Karaffa L."/>
            <person name="Karanyi Z."/>
            <person name="Krasevec N."/>
            <person name="Kuo A."/>
            <person name="Kusch H."/>
            <person name="LaButti K."/>
            <person name="Lagendijk E.L."/>
            <person name="Lapidus A."/>
            <person name="Levasseur A."/>
            <person name="Lindquist E."/>
            <person name="Lipzen A."/>
            <person name="Logrieco A.F."/>
            <person name="MacCabe A."/>
            <person name="Maekelae M.R."/>
            <person name="Malavazi I."/>
            <person name="Melin P."/>
            <person name="Meyer V."/>
            <person name="Mielnichuk N."/>
            <person name="Miskei M."/>
            <person name="Molnar A.P."/>
            <person name="Mule G."/>
            <person name="Ngan C.Y."/>
            <person name="Orejas M."/>
            <person name="Orosz E."/>
            <person name="Ouedraogo J.P."/>
            <person name="Overkamp K.M."/>
            <person name="Park H.-S."/>
            <person name="Perrone G."/>
            <person name="Piumi F."/>
            <person name="Punt P.J."/>
            <person name="Ram A.F."/>
            <person name="Ramon A."/>
            <person name="Rauscher S."/>
            <person name="Record E."/>
            <person name="Riano-Pachon D.M."/>
            <person name="Robert V."/>
            <person name="Roehrig J."/>
            <person name="Ruller R."/>
            <person name="Salamov A."/>
            <person name="Salih N.S."/>
            <person name="Samson R.A."/>
            <person name="Sandor E."/>
            <person name="Sanguinetti M."/>
            <person name="Schuetze T."/>
            <person name="Sepcic K."/>
            <person name="Shelest E."/>
            <person name="Sherlock G."/>
            <person name="Sophianopoulou V."/>
            <person name="Squina F.M."/>
            <person name="Sun H."/>
            <person name="Susca A."/>
            <person name="Todd R.B."/>
            <person name="Tsang A."/>
            <person name="Unkles S.E."/>
            <person name="van de Wiele N."/>
            <person name="van Rossen-Uffink D."/>
            <person name="Oliveira J.V."/>
            <person name="Vesth T.C."/>
            <person name="Visser J."/>
            <person name="Yu J.-H."/>
            <person name="Zhou M."/>
            <person name="Andersen M.R."/>
            <person name="Archer D.B."/>
            <person name="Baker S.E."/>
            <person name="Benoit I."/>
            <person name="Brakhage A.A."/>
            <person name="Braus G.H."/>
            <person name="Fischer R."/>
            <person name="Frisvad J.C."/>
            <person name="Goldman G.H."/>
            <person name="Houbraken J."/>
            <person name="Oakley B."/>
            <person name="Pocsi I."/>
            <person name="Scazzocchio C."/>
            <person name="Seiboth B."/>
            <person name="vanKuyk P.A."/>
            <person name="Wortman J."/>
            <person name="Dyer P.S."/>
            <person name="Grigoriev I.V."/>
        </authorList>
    </citation>
    <scope>NUCLEOTIDE SEQUENCE [LARGE SCALE GENOMIC DNA]</scope>
    <source>
        <strain evidence="3">CBS 101740 / IMI 381727 / IBT 21946</strain>
    </source>
</reference>
<evidence type="ECO:0000313" key="3">
    <source>
        <dbReference type="Proteomes" id="UP000184499"/>
    </source>
</evidence>
<gene>
    <name evidence="2" type="ORF">ASPBRDRAFT_416583</name>
</gene>
<accession>A0A1L9UYE2</accession>
<dbReference type="EMBL" id="KV878680">
    <property type="protein sequence ID" value="OJJ76686.1"/>
    <property type="molecule type" value="Genomic_DNA"/>
</dbReference>
<dbReference type="VEuPathDB" id="FungiDB:ASPBRDRAFT_416583"/>